<feature type="non-terminal residue" evidence="1">
    <location>
        <position position="1"/>
    </location>
</feature>
<feature type="non-terminal residue" evidence="1">
    <location>
        <position position="76"/>
    </location>
</feature>
<dbReference type="EMBL" id="GBEZ01006291">
    <property type="protein sequence ID" value="JAC79095.1"/>
    <property type="molecule type" value="Transcribed_RNA"/>
</dbReference>
<organism evidence="1">
    <name type="scientific">Tetraselmis sp. GSL018</name>
    <dbReference type="NCBI Taxonomy" id="582737"/>
    <lineage>
        <taxon>Eukaryota</taxon>
        <taxon>Viridiplantae</taxon>
        <taxon>Chlorophyta</taxon>
        <taxon>core chlorophytes</taxon>
        <taxon>Chlorodendrophyceae</taxon>
        <taxon>Chlorodendrales</taxon>
        <taxon>Chlorodendraceae</taxon>
        <taxon>Tetraselmis</taxon>
    </lineage>
</organism>
<gene>
    <name evidence="1" type="ORF">TSPGSL018_13553</name>
</gene>
<protein>
    <submittedName>
        <fullName evidence="1">Uncharacterized protein</fullName>
    </submittedName>
</protein>
<sequence length="76" mass="7996">RPVRRIALAHYTSLQCDRLPPSAGGEEDTGCAGGEAREVSAVRARPRLRASPSPVGPCCRGTHCRNMGLELVAASP</sequence>
<accession>A0A061S8A0</accession>
<proteinExistence type="predicted"/>
<name>A0A061S8A0_9CHLO</name>
<dbReference type="AlphaFoldDB" id="A0A061S8A0"/>
<evidence type="ECO:0000313" key="1">
    <source>
        <dbReference type="EMBL" id="JAC79095.1"/>
    </source>
</evidence>
<reference evidence="1" key="1">
    <citation type="submission" date="2014-05" db="EMBL/GenBank/DDBJ databases">
        <title>The transcriptome of the halophilic microalga Tetraselmis sp. GSL018 isolated from the Great Salt Lake, Utah.</title>
        <authorList>
            <person name="Jinkerson R.E."/>
            <person name="D'Adamo S."/>
            <person name="Posewitz M.C."/>
        </authorList>
    </citation>
    <scope>NUCLEOTIDE SEQUENCE</scope>
    <source>
        <strain evidence="1">GSL018</strain>
    </source>
</reference>